<feature type="signal peptide" evidence="1">
    <location>
        <begin position="1"/>
        <end position="24"/>
    </location>
</feature>
<dbReference type="PROSITE" id="PS51257">
    <property type="entry name" value="PROKAR_LIPOPROTEIN"/>
    <property type="match status" value="1"/>
</dbReference>
<name>A0A6A6E117_9PEZI</name>
<gene>
    <name evidence="2" type="ORF">K469DRAFT_204948</name>
</gene>
<organism evidence="2 3">
    <name type="scientific">Zopfia rhizophila CBS 207.26</name>
    <dbReference type="NCBI Taxonomy" id="1314779"/>
    <lineage>
        <taxon>Eukaryota</taxon>
        <taxon>Fungi</taxon>
        <taxon>Dikarya</taxon>
        <taxon>Ascomycota</taxon>
        <taxon>Pezizomycotina</taxon>
        <taxon>Dothideomycetes</taxon>
        <taxon>Dothideomycetes incertae sedis</taxon>
        <taxon>Zopfiaceae</taxon>
        <taxon>Zopfia</taxon>
    </lineage>
</organism>
<sequence>MASAFKKNNLRFFRLLCTAHFLAACSTFYGVKRARNSNHGALPARCGHFPACPSPRRAVLRLGRTAVGYPSVRASVRAWLHPLPTPYQRTCIYCVSYSRVRHSLPTQAPYYTPTSRRISSLICSLSPSQRRFHLHSRWTDTRIRPFRPYRQCCWRGFDPPPIVKPTTYRCL</sequence>
<dbReference type="Proteomes" id="UP000800200">
    <property type="component" value="Unassembled WGS sequence"/>
</dbReference>
<dbReference type="EMBL" id="ML994641">
    <property type="protein sequence ID" value="KAF2183596.1"/>
    <property type="molecule type" value="Genomic_DNA"/>
</dbReference>
<evidence type="ECO:0000313" key="2">
    <source>
        <dbReference type="EMBL" id="KAF2183596.1"/>
    </source>
</evidence>
<keyword evidence="1" id="KW-0732">Signal</keyword>
<feature type="chain" id="PRO_5025624624" evidence="1">
    <location>
        <begin position="25"/>
        <end position="171"/>
    </location>
</feature>
<evidence type="ECO:0000313" key="3">
    <source>
        <dbReference type="Proteomes" id="UP000800200"/>
    </source>
</evidence>
<proteinExistence type="predicted"/>
<evidence type="ECO:0000256" key="1">
    <source>
        <dbReference type="SAM" id="SignalP"/>
    </source>
</evidence>
<dbReference type="AlphaFoldDB" id="A0A6A6E117"/>
<keyword evidence="3" id="KW-1185">Reference proteome</keyword>
<protein>
    <submittedName>
        <fullName evidence="2">Uncharacterized protein</fullName>
    </submittedName>
</protein>
<accession>A0A6A6E117</accession>
<reference evidence="2" key="1">
    <citation type="journal article" date="2020" name="Stud. Mycol.">
        <title>101 Dothideomycetes genomes: a test case for predicting lifestyles and emergence of pathogens.</title>
        <authorList>
            <person name="Haridas S."/>
            <person name="Albert R."/>
            <person name="Binder M."/>
            <person name="Bloem J."/>
            <person name="Labutti K."/>
            <person name="Salamov A."/>
            <person name="Andreopoulos B."/>
            <person name="Baker S."/>
            <person name="Barry K."/>
            <person name="Bills G."/>
            <person name="Bluhm B."/>
            <person name="Cannon C."/>
            <person name="Castanera R."/>
            <person name="Culley D."/>
            <person name="Daum C."/>
            <person name="Ezra D."/>
            <person name="Gonzalez J."/>
            <person name="Henrissat B."/>
            <person name="Kuo A."/>
            <person name="Liang C."/>
            <person name="Lipzen A."/>
            <person name="Lutzoni F."/>
            <person name="Magnuson J."/>
            <person name="Mondo S."/>
            <person name="Nolan M."/>
            <person name="Ohm R."/>
            <person name="Pangilinan J."/>
            <person name="Park H.-J."/>
            <person name="Ramirez L."/>
            <person name="Alfaro M."/>
            <person name="Sun H."/>
            <person name="Tritt A."/>
            <person name="Yoshinaga Y."/>
            <person name="Zwiers L.-H."/>
            <person name="Turgeon B."/>
            <person name="Goodwin S."/>
            <person name="Spatafora J."/>
            <person name="Crous P."/>
            <person name="Grigoriev I."/>
        </authorList>
    </citation>
    <scope>NUCLEOTIDE SEQUENCE</scope>
    <source>
        <strain evidence="2">CBS 207.26</strain>
    </source>
</reference>